<sequence>AKHAEFNLGKTVERVLMVLREEPAIRHVRVDNRVGSDGQRVRADEGQIEQMLMNLVLNAADAS</sequence>
<protein>
    <submittedName>
        <fullName evidence="1">Uncharacterized protein</fullName>
    </submittedName>
</protein>
<dbReference type="EMBL" id="BARS01059140">
    <property type="protein sequence ID" value="GAG43012.1"/>
    <property type="molecule type" value="Genomic_DNA"/>
</dbReference>
<gene>
    <name evidence="1" type="ORF">S01H1_85845</name>
</gene>
<feature type="non-terminal residue" evidence="1">
    <location>
        <position position="63"/>
    </location>
</feature>
<evidence type="ECO:0000313" key="1">
    <source>
        <dbReference type="EMBL" id="GAG43012.1"/>
    </source>
</evidence>
<dbReference type="SUPFAM" id="SSF55874">
    <property type="entry name" value="ATPase domain of HSP90 chaperone/DNA topoisomerase II/histidine kinase"/>
    <property type="match status" value="1"/>
</dbReference>
<feature type="non-terminal residue" evidence="1">
    <location>
        <position position="1"/>
    </location>
</feature>
<dbReference type="Gene3D" id="3.30.565.10">
    <property type="entry name" value="Histidine kinase-like ATPase, C-terminal domain"/>
    <property type="match status" value="1"/>
</dbReference>
<dbReference type="AlphaFoldDB" id="X0Y6U7"/>
<reference evidence="1" key="1">
    <citation type="journal article" date="2014" name="Front. Microbiol.">
        <title>High frequency of phylogenetically diverse reductive dehalogenase-homologous genes in deep subseafloor sedimentary metagenomes.</title>
        <authorList>
            <person name="Kawai M."/>
            <person name="Futagami T."/>
            <person name="Toyoda A."/>
            <person name="Takaki Y."/>
            <person name="Nishi S."/>
            <person name="Hori S."/>
            <person name="Arai W."/>
            <person name="Tsubouchi T."/>
            <person name="Morono Y."/>
            <person name="Uchiyama I."/>
            <person name="Ito T."/>
            <person name="Fujiyama A."/>
            <person name="Inagaki F."/>
            <person name="Takami H."/>
        </authorList>
    </citation>
    <scope>NUCLEOTIDE SEQUENCE</scope>
    <source>
        <strain evidence="1">Expedition CK06-06</strain>
    </source>
</reference>
<accession>X0Y6U7</accession>
<organism evidence="1">
    <name type="scientific">marine sediment metagenome</name>
    <dbReference type="NCBI Taxonomy" id="412755"/>
    <lineage>
        <taxon>unclassified sequences</taxon>
        <taxon>metagenomes</taxon>
        <taxon>ecological metagenomes</taxon>
    </lineage>
</organism>
<dbReference type="InterPro" id="IPR036890">
    <property type="entry name" value="HATPase_C_sf"/>
</dbReference>
<comment type="caution">
    <text evidence="1">The sequence shown here is derived from an EMBL/GenBank/DDBJ whole genome shotgun (WGS) entry which is preliminary data.</text>
</comment>
<name>X0Y6U7_9ZZZZ</name>
<proteinExistence type="predicted"/>